<dbReference type="GeneID" id="108697337"/>
<evidence type="ECO:0000256" key="4">
    <source>
        <dbReference type="ARBA" id="ARBA00022737"/>
    </source>
</evidence>
<keyword evidence="9" id="KW-0966">Cell projection</keyword>
<evidence type="ECO:0000256" key="2">
    <source>
        <dbReference type="ARBA" id="ARBA00022490"/>
    </source>
</evidence>
<dbReference type="RefSeq" id="XP_041426768.1">
    <property type="nucleotide sequence ID" value="XM_041570834.1"/>
</dbReference>
<reference evidence="13" key="1">
    <citation type="submission" date="2025-08" db="UniProtKB">
        <authorList>
            <consortium name="RefSeq"/>
        </authorList>
    </citation>
    <scope>IDENTIFICATION</scope>
    <source>
        <strain evidence="13">J_2021</strain>
        <tissue evidence="13">Erythrocytes</tissue>
    </source>
</reference>
<dbReference type="SMART" id="SM00365">
    <property type="entry name" value="LRR_SD22"/>
    <property type="match status" value="5"/>
</dbReference>
<dbReference type="Pfam" id="PF14580">
    <property type="entry name" value="LRR_9"/>
    <property type="match status" value="1"/>
</dbReference>
<dbReference type="AlphaFoldDB" id="A0A8J1LB56"/>
<keyword evidence="12" id="KW-1185">Reference proteome</keyword>
<organism evidence="12 13">
    <name type="scientific">Xenopus laevis</name>
    <name type="common">African clawed frog</name>
    <dbReference type="NCBI Taxonomy" id="8355"/>
    <lineage>
        <taxon>Eukaryota</taxon>
        <taxon>Metazoa</taxon>
        <taxon>Chordata</taxon>
        <taxon>Craniata</taxon>
        <taxon>Vertebrata</taxon>
        <taxon>Euteleostomi</taxon>
        <taxon>Amphibia</taxon>
        <taxon>Batrachia</taxon>
        <taxon>Anura</taxon>
        <taxon>Pipoidea</taxon>
        <taxon>Pipidae</taxon>
        <taxon>Xenopodinae</taxon>
        <taxon>Xenopus</taxon>
        <taxon>Xenopus</taxon>
    </lineage>
</organism>
<dbReference type="SMART" id="SM00369">
    <property type="entry name" value="LRR_TYP"/>
    <property type="match status" value="4"/>
</dbReference>
<dbReference type="PANTHER" id="PTHR46652:SF8">
    <property type="entry name" value="LEUCINE RICH REPEAT CONTAINING 23"/>
    <property type="match status" value="1"/>
</dbReference>
<dbReference type="PANTHER" id="PTHR46652">
    <property type="entry name" value="LEUCINE-RICH REPEAT AND IQ DOMAIN-CONTAINING PROTEIN 1-RELATED"/>
    <property type="match status" value="1"/>
</dbReference>
<feature type="region of interest" description="Disordered" evidence="11">
    <location>
        <begin position="373"/>
        <end position="404"/>
    </location>
</feature>
<evidence type="ECO:0000256" key="9">
    <source>
        <dbReference type="ARBA" id="ARBA00023273"/>
    </source>
</evidence>
<proteinExistence type="predicted"/>
<evidence type="ECO:0000256" key="3">
    <source>
        <dbReference type="ARBA" id="ARBA00022614"/>
    </source>
</evidence>
<dbReference type="InterPro" id="IPR003591">
    <property type="entry name" value="Leu-rich_rpt_typical-subtyp"/>
</dbReference>
<keyword evidence="7" id="KW-0969">Cilium</keyword>
<evidence type="ECO:0000256" key="1">
    <source>
        <dbReference type="ARBA" id="ARBA00004611"/>
    </source>
</evidence>
<keyword evidence="4" id="KW-0677">Repeat</keyword>
<keyword evidence="6" id="KW-0175">Coiled coil</keyword>
<evidence type="ECO:0000313" key="12">
    <source>
        <dbReference type="Proteomes" id="UP000186698"/>
    </source>
</evidence>
<dbReference type="Proteomes" id="UP000186698">
    <property type="component" value="Chromosome 7S"/>
</dbReference>
<protein>
    <recommendedName>
        <fullName evidence="10">Leucine-rich repeat-containing protein 23</fullName>
    </recommendedName>
</protein>
<dbReference type="OrthoDB" id="271226at2759"/>
<feature type="region of interest" description="Disordered" evidence="11">
    <location>
        <begin position="41"/>
        <end position="113"/>
    </location>
</feature>
<dbReference type="SUPFAM" id="SSF52058">
    <property type="entry name" value="L domain-like"/>
    <property type="match status" value="1"/>
</dbReference>
<dbReference type="PROSITE" id="PS51450">
    <property type="entry name" value="LRR"/>
    <property type="match status" value="4"/>
</dbReference>
<dbReference type="CTD" id="108697337"/>
<evidence type="ECO:0000313" key="13">
    <source>
        <dbReference type="RefSeq" id="XP_041426768.1"/>
    </source>
</evidence>
<dbReference type="Gene3D" id="3.80.10.10">
    <property type="entry name" value="Ribonuclease Inhibitor"/>
    <property type="match status" value="2"/>
</dbReference>
<evidence type="ECO:0000256" key="8">
    <source>
        <dbReference type="ARBA" id="ARBA00023212"/>
    </source>
</evidence>
<feature type="compositionally biased region" description="Polar residues" evidence="11">
    <location>
        <begin position="41"/>
        <end position="55"/>
    </location>
</feature>
<comment type="subcellular location">
    <subcellularLocation>
        <location evidence="1">Cytoplasm</location>
        <location evidence="1">Cytoskeleton</location>
        <location evidence="1">Flagellum axoneme</location>
    </subcellularLocation>
</comment>
<keyword evidence="3" id="KW-0433">Leucine-rich repeat</keyword>
<dbReference type="InterPro" id="IPR050836">
    <property type="entry name" value="SDS22/Internalin_LRR"/>
</dbReference>
<evidence type="ECO:0000256" key="7">
    <source>
        <dbReference type="ARBA" id="ARBA00023069"/>
    </source>
</evidence>
<gene>
    <name evidence="13" type="primary">lrrc23.S</name>
</gene>
<evidence type="ECO:0000256" key="11">
    <source>
        <dbReference type="SAM" id="MobiDB-lite"/>
    </source>
</evidence>
<feature type="compositionally biased region" description="Acidic residues" evidence="11">
    <location>
        <begin position="56"/>
        <end position="78"/>
    </location>
</feature>
<dbReference type="FunFam" id="3.80.10.10:FF:001051">
    <property type="entry name" value="Leucine-rich repeat-containing 23"/>
    <property type="match status" value="1"/>
</dbReference>
<evidence type="ECO:0000256" key="5">
    <source>
        <dbReference type="ARBA" id="ARBA00022846"/>
    </source>
</evidence>
<evidence type="ECO:0000256" key="10">
    <source>
        <dbReference type="ARBA" id="ARBA00071477"/>
    </source>
</evidence>
<keyword evidence="8" id="KW-0206">Cytoskeleton</keyword>
<evidence type="ECO:0000256" key="6">
    <source>
        <dbReference type="ARBA" id="ARBA00023054"/>
    </source>
</evidence>
<accession>A0A8J1LB56</accession>
<name>A0A8J1LB56_XENLA</name>
<feature type="compositionally biased region" description="Acidic residues" evidence="11">
    <location>
        <begin position="87"/>
        <end position="104"/>
    </location>
</feature>
<sequence>MFCRTWGCSPPLHGGVSPRENTPCSSWCDCADSDTCKHQSSTKTLHYSDFSSQEMSDIEDEMLDDAQEEEEDDDEGPAEETNHNVTEGDEEEEKEEEEAEEAEKEEPPPHVPISEEMLRDGLSLLCKTGNGLAHAYVKLEVKDRELTDISVLQSFIHLRYVDMSQNSLQDLSPLGALTHLLSLRADHNQLVGLSGLGELPYLQVASFAQNRIKSMQGFGHPRLETLNLIGNELRDLEGLECSKLTSLHTLELRSNQLLSTAGLNLASLRELYLGQNNISRLEGLKSLVNLTTLHLRDNQLETLDGFSEHLQALQYLNLRSNMVAKLQEVQKLHCLPRLRALVLRENPCEEEEGYRMETLIALPQLERLDKDFFEEEEKREAAETKKARAEMEMPEPGEKEEFLE</sequence>
<keyword evidence="2" id="KW-0963">Cytoplasm</keyword>
<keyword evidence="5" id="KW-0282">Flagellum</keyword>
<dbReference type="InterPro" id="IPR032675">
    <property type="entry name" value="LRR_dom_sf"/>
</dbReference>
<dbReference type="InterPro" id="IPR001611">
    <property type="entry name" value="Leu-rich_rpt"/>
</dbReference>